<accession>A0ABY5J238</accession>
<dbReference type="PROSITE" id="PS00092">
    <property type="entry name" value="N6_MTASE"/>
    <property type="match status" value="1"/>
</dbReference>
<evidence type="ECO:0000256" key="1">
    <source>
        <dbReference type="ARBA" id="ARBA00011900"/>
    </source>
</evidence>
<keyword evidence="7" id="KW-1185">Reference proteome</keyword>
<dbReference type="Proteomes" id="UP001059576">
    <property type="component" value="Chromosome"/>
</dbReference>
<evidence type="ECO:0000256" key="4">
    <source>
        <dbReference type="ARBA" id="ARBA00022691"/>
    </source>
</evidence>
<dbReference type="EMBL" id="CP101808">
    <property type="protein sequence ID" value="UUD37306.1"/>
    <property type="molecule type" value="Genomic_DNA"/>
</dbReference>
<evidence type="ECO:0000256" key="2">
    <source>
        <dbReference type="ARBA" id="ARBA00022603"/>
    </source>
</evidence>
<dbReference type="Pfam" id="PF02086">
    <property type="entry name" value="MethyltransfD12"/>
    <property type="match status" value="1"/>
</dbReference>
<dbReference type="SUPFAM" id="SSF53335">
    <property type="entry name" value="S-adenosyl-L-methionine-dependent methyltransferases"/>
    <property type="match status" value="1"/>
</dbReference>
<name>A0ABY5J238_9BACT</name>
<gene>
    <name evidence="6" type="ORF">NPA09_00865</name>
</gene>
<comment type="catalytic activity">
    <reaction evidence="5">
        <text>a 2'-deoxyadenosine in DNA + S-adenosyl-L-methionine = an N(6)-methyl-2'-deoxyadenosine in DNA + S-adenosyl-L-homocysteine + H(+)</text>
        <dbReference type="Rhea" id="RHEA:15197"/>
        <dbReference type="Rhea" id="RHEA-COMP:12418"/>
        <dbReference type="Rhea" id="RHEA-COMP:12419"/>
        <dbReference type="ChEBI" id="CHEBI:15378"/>
        <dbReference type="ChEBI" id="CHEBI:57856"/>
        <dbReference type="ChEBI" id="CHEBI:59789"/>
        <dbReference type="ChEBI" id="CHEBI:90615"/>
        <dbReference type="ChEBI" id="CHEBI:90616"/>
        <dbReference type="EC" id="2.1.1.72"/>
    </reaction>
</comment>
<evidence type="ECO:0000256" key="5">
    <source>
        <dbReference type="ARBA" id="ARBA00047942"/>
    </source>
</evidence>
<dbReference type="Gene3D" id="3.40.50.150">
    <property type="entry name" value="Vaccinia Virus protein VP39"/>
    <property type="match status" value="1"/>
</dbReference>
<dbReference type="InterPro" id="IPR029063">
    <property type="entry name" value="SAM-dependent_MTases_sf"/>
</dbReference>
<dbReference type="EC" id="2.1.1.72" evidence="1"/>
<keyword evidence="3" id="KW-0808">Transferase</keyword>
<keyword evidence="4" id="KW-0949">S-adenosyl-L-methionine</keyword>
<evidence type="ECO:0000313" key="7">
    <source>
        <dbReference type="Proteomes" id="UP001059576"/>
    </source>
</evidence>
<protein>
    <recommendedName>
        <fullName evidence="1">site-specific DNA-methyltransferase (adenine-specific)</fullName>
        <ecNumber evidence="1">2.1.1.72</ecNumber>
    </recommendedName>
</protein>
<sequence length="357" mass="41502">MGNKRSFLVSIEEILKTILKELNKEKLDVFDAFSGSGIVSRFLKRYSTNLYTNDLENYCETLNKCYLKNENEIDLNQLDMYYDEISQKLENEPLFDNGFIYKLYAPHDDKNIKENDRVFYTSRNAKYLDTARQYIEKVPEPYKSLLLGPLLYEASTKNNTAGIFKGFYKNSDTKTGQFGGNGKYALNRITSDIKIKKPVLSKFNTNVHVFKGDANEICKQIPKIDLAYIDPPYNQHPYGSNYFMLNLINDYIEPSPSKISKVSGIPQNWNKSKYNTKSSALKQMEKLCKDTKASYLLISYNSEGFIQIDELEKILKKIGDVKIKSFNYITYRGSRNLKNRKPYVEEYLILVHKKEIL</sequence>
<proteinExistence type="predicted"/>
<dbReference type="GO" id="GO:0008168">
    <property type="term" value="F:methyltransferase activity"/>
    <property type="evidence" value="ECO:0007669"/>
    <property type="project" value="UniProtKB-KW"/>
</dbReference>
<evidence type="ECO:0000256" key="3">
    <source>
        <dbReference type="ARBA" id="ARBA00022679"/>
    </source>
</evidence>
<keyword evidence="2 6" id="KW-0489">Methyltransferase</keyword>
<dbReference type="InterPro" id="IPR002052">
    <property type="entry name" value="DNA_methylase_N6_adenine_CS"/>
</dbReference>
<dbReference type="InterPro" id="IPR012327">
    <property type="entry name" value="MeTrfase_D12"/>
</dbReference>
<dbReference type="GO" id="GO:0032259">
    <property type="term" value="P:methylation"/>
    <property type="evidence" value="ECO:0007669"/>
    <property type="project" value="UniProtKB-KW"/>
</dbReference>
<evidence type="ECO:0000313" key="6">
    <source>
        <dbReference type="EMBL" id="UUD37306.1"/>
    </source>
</evidence>
<reference evidence="6" key="1">
    <citation type="submission" date="2022-07" db="EMBL/GenBank/DDBJ databases">
        <title>Complete genome of Mycoplasma equigenitalium type strain T37.</title>
        <authorList>
            <person name="Spergser J."/>
        </authorList>
    </citation>
    <scope>NUCLEOTIDE SEQUENCE</scope>
    <source>
        <strain evidence="6">T37</strain>
    </source>
</reference>
<organism evidence="6 7">
    <name type="scientific">Mycoplasmopsis equigenitalium</name>
    <dbReference type="NCBI Taxonomy" id="114883"/>
    <lineage>
        <taxon>Bacteria</taxon>
        <taxon>Bacillati</taxon>
        <taxon>Mycoplasmatota</taxon>
        <taxon>Mycoplasmoidales</taxon>
        <taxon>Metamycoplasmataceae</taxon>
        <taxon>Mycoplasmopsis</taxon>
    </lineage>
</organism>